<name>A0A0F9XAE6_9ZZZZ</name>
<comment type="caution">
    <text evidence="1">The sequence shown here is derived from an EMBL/GenBank/DDBJ whole genome shotgun (WGS) entry which is preliminary data.</text>
</comment>
<dbReference type="Gene3D" id="3.10.450.160">
    <property type="entry name" value="inner membrane protein cigr"/>
    <property type="match status" value="1"/>
</dbReference>
<protein>
    <submittedName>
        <fullName evidence="1">Uncharacterized protein</fullName>
    </submittedName>
</protein>
<proteinExistence type="predicted"/>
<evidence type="ECO:0000313" key="1">
    <source>
        <dbReference type="EMBL" id="KKN95981.1"/>
    </source>
</evidence>
<organism evidence="1">
    <name type="scientific">marine sediment metagenome</name>
    <dbReference type="NCBI Taxonomy" id="412755"/>
    <lineage>
        <taxon>unclassified sequences</taxon>
        <taxon>metagenomes</taxon>
        <taxon>ecological metagenomes</taxon>
    </lineage>
</organism>
<sequence length="152" mass="16947">MKKRPILSCRYYLLAALMGSMAWPIQAQPPKVQTDTPGYSTKQAAREEFGLQPDLENQLAGIRRLYSQFSAYVEPVNPLPDDVSMPERGEELPLEIARSVNPRLLAKLPQYTGYEWREVGEDLVLVESAEGSVEAILEGVVGEEGQEDPETP</sequence>
<reference evidence="1" key="1">
    <citation type="journal article" date="2015" name="Nature">
        <title>Complex archaea that bridge the gap between prokaryotes and eukaryotes.</title>
        <authorList>
            <person name="Spang A."/>
            <person name="Saw J.H."/>
            <person name="Jorgensen S.L."/>
            <person name="Zaremba-Niedzwiedzka K."/>
            <person name="Martijn J."/>
            <person name="Lind A.E."/>
            <person name="van Eijk R."/>
            <person name="Schleper C."/>
            <person name="Guy L."/>
            <person name="Ettema T.J."/>
        </authorList>
    </citation>
    <scope>NUCLEOTIDE SEQUENCE</scope>
</reference>
<accession>A0A0F9XAE6</accession>
<dbReference type="EMBL" id="LAZR01000067">
    <property type="protein sequence ID" value="KKN95981.1"/>
    <property type="molecule type" value="Genomic_DNA"/>
</dbReference>
<dbReference type="AlphaFoldDB" id="A0A0F9XAE6"/>
<gene>
    <name evidence="1" type="ORF">LCGC14_0172160</name>
</gene>